<feature type="non-terminal residue" evidence="2">
    <location>
        <position position="1"/>
    </location>
</feature>
<proteinExistence type="predicted"/>
<accession>A0A318GXD1</accession>
<evidence type="ECO:0000313" key="3">
    <source>
        <dbReference type="Proteomes" id="UP000247781"/>
    </source>
</evidence>
<dbReference type="RefSeq" id="WP_146221146.1">
    <property type="nucleotide sequence ID" value="NZ_QJJU01000068.1"/>
</dbReference>
<dbReference type="Pfam" id="PF01636">
    <property type="entry name" value="APH"/>
    <property type="match status" value="1"/>
</dbReference>
<dbReference type="InterPro" id="IPR011009">
    <property type="entry name" value="Kinase-like_dom_sf"/>
</dbReference>
<comment type="caution">
    <text evidence="2">The sequence shown here is derived from an EMBL/GenBank/DDBJ whole genome shotgun (WGS) entry which is preliminary data.</text>
</comment>
<feature type="domain" description="Aminoglycoside phosphotransferase" evidence="1">
    <location>
        <begin position="32"/>
        <end position="125"/>
    </location>
</feature>
<dbReference type="EMBL" id="QJJU01000068">
    <property type="protein sequence ID" value="PXW94505.1"/>
    <property type="molecule type" value="Genomic_DNA"/>
</dbReference>
<dbReference type="InterPro" id="IPR002575">
    <property type="entry name" value="Aminoglycoside_PTrfase"/>
</dbReference>
<sequence>STALQAFPSLDTQMTREVLPAVFAQGWQVYREHAAVPVPPAVASYAEHFADHAATALRALTERSMLVHGDIRADNLFFSRGQLKVVDFQLAAKGVGASDIAYLVSQGLPTSLRAGRDEELVRGYLESLGGCGVDDYTFDEAWRHYRFAVAYLICLPVTALMSWESLPERSRLLCLKLTERAVAAIDEVDALAVFE</sequence>
<keyword evidence="2" id="KW-0808">Transferase</keyword>
<reference evidence="3" key="1">
    <citation type="submission" date="2018-05" db="EMBL/GenBank/DDBJ databases">
        <authorList>
            <person name="Deangelis K."/>
            <person name="Huntemann M."/>
            <person name="Clum A."/>
            <person name="Pillay M."/>
            <person name="Palaniappan K."/>
            <person name="Varghese N."/>
            <person name="Mikhailova N."/>
            <person name="Stamatis D."/>
            <person name="Reddy T."/>
            <person name="Daum C."/>
            <person name="Shapiro N."/>
            <person name="Ivanova N."/>
            <person name="Kyrpides N."/>
            <person name="Woyke T."/>
        </authorList>
    </citation>
    <scope>NUCLEOTIDE SEQUENCE [LARGE SCALE GENOMIC DNA]</scope>
    <source>
        <strain evidence="3">GAS496</strain>
    </source>
</reference>
<gene>
    <name evidence="2" type="ORF">C8E89_1681</name>
</gene>
<dbReference type="SUPFAM" id="SSF56112">
    <property type="entry name" value="Protein kinase-like (PK-like)"/>
    <property type="match status" value="1"/>
</dbReference>
<keyword evidence="3" id="KW-1185">Reference proteome</keyword>
<protein>
    <submittedName>
        <fullName evidence="2">Phosphotransferase family enzyme</fullName>
    </submittedName>
</protein>
<dbReference type="Gene3D" id="3.90.1200.10">
    <property type="match status" value="1"/>
</dbReference>
<name>A0A318GXD1_9MYCO</name>
<dbReference type="GO" id="GO:0016740">
    <property type="term" value="F:transferase activity"/>
    <property type="evidence" value="ECO:0007669"/>
    <property type="project" value="UniProtKB-KW"/>
</dbReference>
<reference evidence="2 3" key="2">
    <citation type="submission" date="2018-06" db="EMBL/GenBank/DDBJ databases">
        <title>Sequencing of bacterial isolates from soil warming experiment in Harvard Forest, Massachusetts, USA.</title>
        <authorList>
            <person name="Deangelis K.PhD."/>
        </authorList>
    </citation>
    <scope>NUCLEOTIDE SEQUENCE [LARGE SCALE GENOMIC DNA]</scope>
    <source>
        <strain evidence="2 3">GAS496</strain>
    </source>
</reference>
<dbReference type="Proteomes" id="UP000247781">
    <property type="component" value="Unassembled WGS sequence"/>
</dbReference>
<evidence type="ECO:0000259" key="1">
    <source>
        <dbReference type="Pfam" id="PF01636"/>
    </source>
</evidence>
<organism evidence="2 3">
    <name type="scientific">Mycolicibacterium moriokaense</name>
    <dbReference type="NCBI Taxonomy" id="39691"/>
    <lineage>
        <taxon>Bacteria</taxon>
        <taxon>Bacillati</taxon>
        <taxon>Actinomycetota</taxon>
        <taxon>Actinomycetes</taxon>
        <taxon>Mycobacteriales</taxon>
        <taxon>Mycobacteriaceae</taxon>
        <taxon>Mycolicibacterium</taxon>
    </lineage>
</organism>
<evidence type="ECO:0000313" key="2">
    <source>
        <dbReference type="EMBL" id="PXW94505.1"/>
    </source>
</evidence>
<dbReference type="AlphaFoldDB" id="A0A318GXD1"/>
<dbReference type="OrthoDB" id="115252at2"/>